<evidence type="ECO:0000313" key="2">
    <source>
        <dbReference type="Proteomes" id="UP000184275"/>
    </source>
</evidence>
<reference evidence="2" key="1">
    <citation type="submission" date="2016-11" db="EMBL/GenBank/DDBJ databases">
        <authorList>
            <person name="Varghese N."/>
            <person name="Submissions S."/>
        </authorList>
    </citation>
    <scope>NUCLEOTIDE SEQUENCE [LARGE SCALE GENOMIC DNA]</scope>
    <source>
        <strain evidence="2">UWOS</strain>
    </source>
</reference>
<accession>A0A1M6ZU57</accession>
<organism evidence="1 2">
    <name type="scientific">Fibrobacter intestinalis</name>
    <dbReference type="NCBI Taxonomy" id="28122"/>
    <lineage>
        <taxon>Bacteria</taxon>
        <taxon>Pseudomonadati</taxon>
        <taxon>Fibrobacterota</taxon>
        <taxon>Fibrobacteria</taxon>
        <taxon>Fibrobacterales</taxon>
        <taxon>Fibrobacteraceae</taxon>
        <taxon>Fibrobacter</taxon>
    </lineage>
</organism>
<sequence>MVAHFDIRFYPNNLSKTLFQEIITNFNCRKIRVKVIVAINIARLYLSTVRGYVEIKITSFYDKYFHNDKFFGRIFVANAIGQLV</sequence>
<protein>
    <submittedName>
        <fullName evidence="1">Uncharacterized protein</fullName>
    </submittedName>
</protein>
<proteinExistence type="predicted"/>
<dbReference type="Proteomes" id="UP000184275">
    <property type="component" value="Unassembled WGS sequence"/>
</dbReference>
<name>A0A1M6ZU57_9BACT</name>
<dbReference type="EMBL" id="FRAW01000073">
    <property type="protein sequence ID" value="SHL33954.1"/>
    <property type="molecule type" value="Genomic_DNA"/>
</dbReference>
<keyword evidence="2" id="KW-1185">Reference proteome</keyword>
<gene>
    <name evidence="1" type="ORF">SAMN05720469_1731</name>
</gene>
<dbReference type="AlphaFoldDB" id="A0A1M6ZU57"/>
<evidence type="ECO:0000313" key="1">
    <source>
        <dbReference type="EMBL" id="SHL33954.1"/>
    </source>
</evidence>